<dbReference type="EMBL" id="CP119898">
    <property type="protein sequence ID" value="WFD28476.1"/>
    <property type="molecule type" value="Genomic_DNA"/>
</dbReference>
<keyword evidence="2" id="KW-1185">Reference proteome</keyword>
<organism evidence="1 2">
    <name type="scientific">Malassezia nana</name>
    <dbReference type="NCBI Taxonomy" id="180528"/>
    <lineage>
        <taxon>Eukaryota</taxon>
        <taxon>Fungi</taxon>
        <taxon>Dikarya</taxon>
        <taxon>Basidiomycota</taxon>
        <taxon>Ustilaginomycotina</taxon>
        <taxon>Malasseziomycetes</taxon>
        <taxon>Malasseziales</taxon>
        <taxon>Malasseziaceae</taxon>
        <taxon>Malassezia</taxon>
    </lineage>
</organism>
<reference evidence="1" key="1">
    <citation type="submission" date="2023-03" db="EMBL/GenBank/DDBJ databases">
        <title>Mating type loci evolution in Malassezia.</title>
        <authorList>
            <person name="Coelho M.A."/>
        </authorList>
    </citation>
    <scope>NUCLEOTIDE SEQUENCE</scope>
    <source>
        <strain evidence="1">CBS 9557</strain>
    </source>
</reference>
<evidence type="ECO:0000313" key="1">
    <source>
        <dbReference type="EMBL" id="WFD28476.1"/>
    </source>
</evidence>
<name>A0AAF0J3S4_9BASI</name>
<gene>
    <name evidence="1" type="ORF">MNAN1_003487</name>
</gene>
<accession>A0AAF0J3S4</accession>
<dbReference type="PANTHER" id="PTHR37015:SF2">
    <property type="entry name" value="REVERSE TRANSCRIPTASE DOMAIN-CONTAINING PROTEIN"/>
    <property type="match status" value="1"/>
</dbReference>
<evidence type="ECO:0000313" key="2">
    <source>
        <dbReference type="Proteomes" id="UP001213623"/>
    </source>
</evidence>
<proteinExistence type="predicted"/>
<dbReference type="Proteomes" id="UP001213623">
    <property type="component" value="Chromosome 7"/>
</dbReference>
<dbReference type="PANTHER" id="PTHR37015">
    <property type="entry name" value="REVERSE TRANSCRIPTASE DOMAIN-CONTAINING PROTEIN"/>
    <property type="match status" value="1"/>
</dbReference>
<dbReference type="AlphaFoldDB" id="A0AAF0J3S4"/>
<sequence length="863" mass="99006">MASVPSMASEPSTALSSTLRHVAETKLEKLEKRRAELDAFWKEYLDEKTAEFRNVDSVRRLLQGMQDHGHKFQDDAWPKNLHVFLDLAEKDPVLRPSHVAAWGRSLVLELEQKRARYEMTELFSKLVLQWIQSSSSVPPAQSDSTSGLSELEQQRQTWGSYAFTACETDKPAILAYLDGLFFKDDSQSVSKKSPMETLRSSIAHFDDISIDKDKVRMAIQALLKEDLFMGEKRAALEDMQSRDMVMDEIADALRSDLSALHSLRWHDRPIPVHFRKHINGRFRVYLEEEIYRAIFVQIVGTHWAVFLKNALSKFVASSAWRQKPATTRMSKEHMEKRIQFVGSSRDASRRKNSINASRWKSYQDVFFLSQLPSSLQQGTKGYYGEDLGTQTKSAPRATPQRLLRLITTEILLHKHLYGTATYFQTDFKWFGPSIPHSTLLALFEFFHVPPKWVAFFRAFMQPTLCVSEQESDAEPKKRKRGIPISHTLSTVFGELLLFVLDFAVNQETQGCYLYRLFDDLHFWGQPDSCVAAWNTIQTFSRIMGLELNEEKSGSFHCSLPGQEVARPSALPANPVHWGFLTLVGGGEWQLDQERLERHIREMARQLAYCDSVLSFIHAYNTYMRFFLNNAGHSAACLGKKHAMTLIDMVLQVQRTVMETLSDSRHSDVVSFLREKIQKNEDLLLAPLDLSDAFFFFPTYLGGLDVLNPLEGLIEDARHSGKDPESIILAAREKEKEAYRQDWEKFEAGLVPDHTSGGSTEPLTLEEYVQYPEDGSRIWQKAYEELQQGTDAFPSMDLTREWDPAVSRLRQEDETIMESEHAWLAQLYGAEVVSRMGRLAFGERDLMPIGLVKVLRKERARWQA</sequence>
<protein>
    <recommendedName>
        <fullName evidence="3">Reverse transcriptase domain-containing protein</fullName>
    </recommendedName>
</protein>
<evidence type="ECO:0008006" key="3">
    <source>
        <dbReference type="Google" id="ProtNLM"/>
    </source>
</evidence>